<dbReference type="CDD" id="cd05374">
    <property type="entry name" value="17beta-HSD-like_SDR_c"/>
    <property type="match status" value="1"/>
</dbReference>
<dbReference type="EMBL" id="CP022163">
    <property type="protein sequence ID" value="ATB29713.1"/>
    <property type="molecule type" value="Genomic_DNA"/>
</dbReference>
<name>A0A250IEP7_9BACT</name>
<evidence type="ECO:0000256" key="2">
    <source>
        <dbReference type="ARBA" id="ARBA00022857"/>
    </source>
</evidence>
<dbReference type="AlphaFoldDB" id="A0A250IEP7"/>
<keyword evidence="2" id="KW-0521">NADP</keyword>
<dbReference type="PRINTS" id="PR00080">
    <property type="entry name" value="SDRFAMILY"/>
</dbReference>
<keyword evidence="6" id="KW-1185">Reference proteome</keyword>
<dbReference type="KEGG" id="mbd:MEBOL_003168"/>
<comment type="similarity">
    <text evidence="1 4">Belongs to the short-chain dehydrogenases/reductases (SDR) family.</text>
</comment>
<dbReference type="PANTHER" id="PTHR43391:SF14">
    <property type="entry name" value="DEHYDROGENASE_REDUCTASE SDR FAMILY PROTEIN 7-LIKE"/>
    <property type="match status" value="1"/>
</dbReference>
<dbReference type="InterPro" id="IPR002347">
    <property type="entry name" value="SDR_fam"/>
</dbReference>
<evidence type="ECO:0000256" key="4">
    <source>
        <dbReference type="RuleBase" id="RU000363"/>
    </source>
</evidence>
<dbReference type="InterPro" id="IPR020904">
    <property type="entry name" value="Sc_DH/Rdtase_CS"/>
</dbReference>
<dbReference type="InterPro" id="IPR036291">
    <property type="entry name" value="NAD(P)-bd_dom_sf"/>
</dbReference>
<dbReference type="PANTHER" id="PTHR43391">
    <property type="entry name" value="RETINOL DEHYDROGENASE-RELATED"/>
    <property type="match status" value="1"/>
</dbReference>
<evidence type="ECO:0000256" key="3">
    <source>
        <dbReference type="ARBA" id="ARBA00023002"/>
    </source>
</evidence>
<organism evidence="5 6">
    <name type="scientific">Melittangium boletus DSM 14713</name>
    <dbReference type="NCBI Taxonomy" id="1294270"/>
    <lineage>
        <taxon>Bacteria</taxon>
        <taxon>Pseudomonadati</taxon>
        <taxon>Myxococcota</taxon>
        <taxon>Myxococcia</taxon>
        <taxon>Myxococcales</taxon>
        <taxon>Cystobacterineae</taxon>
        <taxon>Archangiaceae</taxon>
        <taxon>Melittangium</taxon>
    </lineage>
</organism>
<accession>A0A250IEP7</accession>
<dbReference type="GO" id="GO:0016491">
    <property type="term" value="F:oxidoreductase activity"/>
    <property type="evidence" value="ECO:0007669"/>
    <property type="project" value="UniProtKB-KW"/>
</dbReference>
<dbReference type="Proteomes" id="UP000217289">
    <property type="component" value="Chromosome"/>
</dbReference>
<reference evidence="5 6" key="1">
    <citation type="submission" date="2017-06" db="EMBL/GenBank/DDBJ databases">
        <authorList>
            <person name="Kim H.J."/>
            <person name="Triplett B.A."/>
        </authorList>
    </citation>
    <scope>NUCLEOTIDE SEQUENCE [LARGE SCALE GENOMIC DNA]</scope>
    <source>
        <strain evidence="5 6">DSM 14713</strain>
    </source>
</reference>
<dbReference type="OrthoDB" id="5354363at2"/>
<protein>
    <submittedName>
        <fullName evidence="5">Short-chain dehydrogenase/reductase</fullName>
    </submittedName>
</protein>
<dbReference type="PRINTS" id="PR00081">
    <property type="entry name" value="GDHRDH"/>
</dbReference>
<sequence>MNQVAIVTGTSSGIGLATALALAKAGQVVIATVRDERGEASVLEQAALAGVRLDVRRLDVTQDASVAAMVSGVLADHGRIDVLVNNAGLGHRGTLEQLTLAEMASSMDVNFWGVARMTQAVLPGMRAARRGRIVTVTSMNGLIAMPFSDAYNAAKFAVEGLMEGLAPVMAAFGVHVSVVEPGPVHTSFFSNMTGKVGASGQEDPYAAMMGRYNDALAAAMKGGGEKPEGVAAVILEAVTSDAPRFRYQSSPVASAMAARKINDVTGQSIVQATRALIG</sequence>
<evidence type="ECO:0000256" key="1">
    <source>
        <dbReference type="ARBA" id="ARBA00006484"/>
    </source>
</evidence>
<gene>
    <name evidence="5" type="ORF">MEBOL_003168</name>
</gene>
<keyword evidence="3" id="KW-0560">Oxidoreductase</keyword>
<dbReference type="RefSeq" id="WP_095978251.1">
    <property type="nucleotide sequence ID" value="NZ_CP022163.1"/>
</dbReference>
<dbReference type="Gene3D" id="3.40.50.720">
    <property type="entry name" value="NAD(P)-binding Rossmann-like Domain"/>
    <property type="match status" value="1"/>
</dbReference>
<evidence type="ECO:0000313" key="6">
    <source>
        <dbReference type="Proteomes" id="UP000217289"/>
    </source>
</evidence>
<dbReference type="SUPFAM" id="SSF51735">
    <property type="entry name" value="NAD(P)-binding Rossmann-fold domains"/>
    <property type="match status" value="1"/>
</dbReference>
<proteinExistence type="inferred from homology"/>
<dbReference type="PROSITE" id="PS00061">
    <property type="entry name" value="ADH_SHORT"/>
    <property type="match status" value="1"/>
</dbReference>
<evidence type="ECO:0000313" key="5">
    <source>
        <dbReference type="EMBL" id="ATB29713.1"/>
    </source>
</evidence>
<dbReference type="Pfam" id="PF00106">
    <property type="entry name" value="adh_short"/>
    <property type="match status" value="1"/>
</dbReference>